<gene>
    <name evidence="1" type="ORF">PGLA1383_LOCUS52790</name>
    <name evidence="2" type="ORF">PGLA2088_LOCUS40291</name>
</gene>
<sequence>MEPWAAMAEVRHGLLDGAMTAGSHGADIARWNHDRCSNFAAVASFLAQEEGSVRNGSAVVLRAVGKCTDSLRFERRKQCSQSPCEFAGSQGSSSCTREPWCRGCADALLVKWKPRMDQRAWDALMTLDLPTAIEILQNLDRSARIVQSPSCFIHKACSNPRRADDEASPGQGGVGEEALADETHKFFFALIAPLYCLCASASKS</sequence>
<evidence type="ECO:0000313" key="4">
    <source>
        <dbReference type="Proteomes" id="UP000654075"/>
    </source>
</evidence>
<reference evidence="2" key="1">
    <citation type="submission" date="2021-02" db="EMBL/GenBank/DDBJ databases">
        <authorList>
            <person name="Dougan E. K."/>
            <person name="Rhodes N."/>
            <person name="Thang M."/>
            <person name="Chan C."/>
        </authorList>
    </citation>
    <scope>NUCLEOTIDE SEQUENCE</scope>
</reference>
<name>A0A813KZV3_POLGL</name>
<evidence type="ECO:0000313" key="2">
    <source>
        <dbReference type="EMBL" id="CAE8718812.1"/>
    </source>
</evidence>
<dbReference type="EMBL" id="CAJNNV010031698">
    <property type="protein sequence ID" value="CAE8637427.1"/>
    <property type="molecule type" value="Genomic_DNA"/>
</dbReference>
<dbReference type="EMBL" id="CAJNNW010033422">
    <property type="protein sequence ID" value="CAE8718812.1"/>
    <property type="molecule type" value="Genomic_DNA"/>
</dbReference>
<dbReference type="Proteomes" id="UP000626109">
    <property type="component" value="Unassembled WGS sequence"/>
</dbReference>
<dbReference type="Proteomes" id="UP000654075">
    <property type="component" value="Unassembled WGS sequence"/>
</dbReference>
<keyword evidence="4" id="KW-1185">Reference proteome</keyword>
<dbReference type="AlphaFoldDB" id="A0A813KZV3"/>
<evidence type="ECO:0000313" key="1">
    <source>
        <dbReference type="EMBL" id="CAE8637427.1"/>
    </source>
</evidence>
<proteinExistence type="predicted"/>
<evidence type="ECO:0000313" key="3">
    <source>
        <dbReference type="Proteomes" id="UP000626109"/>
    </source>
</evidence>
<comment type="caution">
    <text evidence="2">The sequence shown here is derived from an EMBL/GenBank/DDBJ whole genome shotgun (WGS) entry which is preliminary data.</text>
</comment>
<organism evidence="2 3">
    <name type="scientific">Polarella glacialis</name>
    <name type="common">Dinoflagellate</name>
    <dbReference type="NCBI Taxonomy" id="89957"/>
    <lineage>
        <taxon>Eukaryota</taxon>
        <taxon>Sar</taxon>
        <taxon>Alveolata</taxon>
        <taxon>Dinophyceae</taxon>
        <taxon>Suessiales</taxon>
        <taxon>Suessiaceae</taxon>
        <taxon>Polarella</taxon>
    </lineage>
</organism>
<protein>
    <submittedName>
        <fullName evidence="2">Uncharacterized protein</fullName>
    </submittedName>
</protein>
<accession>A0A813KZV3</accession>